<evidence type="ECO:0000313" key="3">
    <source>
        <dbReference type="Proteomes" id="UP000234951"/>
    </source>
</evidence>
<dbReference type="EMBL" id="PGVA01000025">
    <property type="protein sequence ID" value="PLR82620.1"/>
    <property type="molecule type" value="Genomic_DNA"/>
</dbReference>
<gene>
    <name evidence="1" type="ORF">CU635_11300</name>
    <name evidence="2" type="ORF">CVD25_19355</name>
</gene>
<evidence type="ECO:0000313" key="4">
    <source>
        <dbReference type="Proteomes" id="UP000235114"/>
    </source>
</evidence>
<reference evidence="2 4" key="2">
    <citation type="submission" date="2017-12" db="EMBL/GenBank/DDBJ databases">
        <title>Comparative Functional Genomics of Dry Heat Resistant strains isolated from the Viking Spacecraft.</title>
        <authorList>
            <person name="Seuylemezian A."/>
            <person name="Cooper K."/>
            <person name="Vaishampayan P."/>
        </authorList>
    </citation>
    <scope>NUCLEOTIDE SEQUENCE [LARGE SCALE GENOMIC DNA]</scope>
    <source>
        <strain evidence="2 4">ATCC 29669</strain>
    </source>
</reference>
<keyword evidence="4" id="KW-1185">Reference proteome</keyword>
<accession>A0A2N5GLP0</accession>
<name>A0A2N5GLP0_9BACI</name>
<dbReference type="OrthoDB" id="9816482at2"/>
<dbReference type="Proteomes" id="UP000235114">
    <property type="component" value="Unassembled WGS sequence"/>
</dbReference>
<comment type="caution">
    <text evidence="1">The sequence shown here is derived from an EMBL/GenBank/DDBJ whole genome shotgun (WGS) entry which is preliminary data.</text>
</comment>
<organism evidence="1 3">
    <name type="scientific">Bacillus canaveralius</name>
    <dbReference type="NCBI Taxonomy" id="1403243"/>
    <lineage>
        <taxon>Bacteria</taxon>
        <taxon>Bacillati</taxon>
        <taxon>Bacillota</taxon>
        <taxon>Bacilli</taxon>
        <taxon>Bacillales</taxon>
        <taxon>Bacillaceae</taxon>
        <taxon>Bacillus</taxon>
    </lineage>
</organism>
<dbReference type="Proteomes" id="UP000234951">
    <property type="component" value="Unassembled WGS sequence"/>
</dbReference>
<protein>
    <submittedName>
        <fullName evidence="1">Uncharacterized protein</fullName>
    </submittedName>
</protein>
<dbReference type="AlphaFoldDB" id="A0A2N5GLP0"/>
<evidence type="ECO:0000313" key="2">
    <source>
        <dbReference type="EMBL" id="PLR91253.1"/>
    </source>
</evidence>
<evidence type="ECO:0000313" key="1">
    <source>
        <dbReference type="EMBL" id="PLR82620.1"/>
    </source>
</evidence>
<dbReference type="RefSeq" id="WP_101577481.1">
    <property type="nucleotide sequence ID" value="NZ_PGVA01000025.1"/>
</dbReference>
<proteinExistence type="predicted"/>
<reference evidence="1 3" key="1">
    <citation type="submission" date="2017-11" db="EMBL/GenBank/DDBJ databases">
        <title>Comparitive Functional Genomics of Dry Heat Resistant strains isolated from the Viking Spacecraft.</title>
        <authorList>
            <person name="Seuylemezian A."/>
            <person name="Cooper K."/>
            <person name="Vaishampayan P."/>
        </authorList>
    </citation>
    <scope>NUCLEOTIDE SEQUENCE [LARGE SCALE GENOMIC DNA]</scope>
    <source>
        <strain evidence="1 3">M4.6</strain>
    </source>
</reference>
<sequence>MDNIYTAVASYIDSFYRTAMKERINETKRTVIIEHLSELSQLHTLGRVEISEFVEELTERQPTIQPEYLSAAVKAVILLEKSRSGASLLQKLSLLSDEDLDGLNVLLDDWTVKDALAVLNEIDKRLLVIEALERFSADSDVDELKTLHPLVVQAKWLFGPEFDSPLYTSNISLTNAMQQLFGKTVKKDAFYNARNRPDIIIIEDSTISAVCSEDFEESSHLSIMKRVLIIELKRGGFSIGRDEFNQATNYVDDLLNSGYLDGTPYINAYVVAHKVDSRLGNSKVRKVGEPERGRVEVVTYGQLVRTAQQRLFRLKEQLNSRYKEIIDNTLVQKILNEPVQLELIKPEETA</sequence>
<dbReference type="EMBL" id="PGVD01000066">
    <property type="protein sequence ID" value="PLR91253.1"/>
    <property type="molecule type" value="Genomic_DNA"/>
</dbReference>